<sequence>MTTRNILVISDSLHVLPRAVDALVQSGHTVTYLNDNIPFARIASEGLAKARRCRRDCHGTRDGHRRSSA</sequence>
<dbReference type="RefSeq" id="WP_282217749.1">
    <property type="nucleotide sequence ID" value="NZ_CP118246.1"/>
</dbReference>
<evidence type="ECO:0000313" key="2">
    <source>
        <dbReference type="Proteomes" id="UP001220530"/>
    </source>
</evidence>
<keyword evidence="2" id="KW-1185">Reference proteome</keyword>
<accession>A0ABY7YJA1</accession>
<dbReference type="Proteomes" id="UP001220530">
    <property type="component" value="Chromosome"/>
</dbReference>
<organism evidence="1 2">
    <name type="scientific">Devosia algicola</name>
    <dbReference type="NCBI Taxonomy" id="3026418"/>
    <lineage>
        <taxon>Bacteria</taxon>
        <taxon>Pseudomonadati</taxon>
        <taxon>Pseudomonadota</taxon>
        <taxon>Alphaproteobacteria</taxon>
        <taxon>Hyphomicrobiales</taxon>
        <taxon>Devosiaceae</taxon>
        <taxon>Devosia</taxon>
    </lineage>
</organism>
<proteinExistence type="predicted"/>
<dbReference type="EMBL" id="CP118246">
    <property type="protein sequence ID" value="WDR01338.1"/>
    <property type="molecule type" value="Genomic_DNA"/>
</dbReference>
<evidence type="ECO:0000313" key="1">
    <source>
        <dbReference type="EMBL" id="WDR01338.1"/>
    </source>
</evidence>
<gene>
    <name evidence="1" type="ORF">PSQ19_10920</name>
</gene>
<reference evidence="1 2" key="1">
    <citation type="submission" date="2023-02" db="EMBL/GenBank/DDBJ databases">
        <title>Devosia algicola sp. nov., isolated from the phycosphere of marine algae.</title>
        <authorList>
            <person name="Kim J.M."/>
            <person name="Lee J.K."/>
            <person name="Choi B.J."/>
            <person name="Bayburt H."/>
            <person name="Jeon C.O."/>
        </authorList>
    </citation>
    <scope>NUCLEOTIDE SEQUENCE [LARGE SCALE GENOMIC DNA]</scope>
    <source>
        <strain evidence="1 2">G20-9</strain>
    </source>
</reference>
<protein>
    <submittedName>
        <fullName evidence="1">Uncharacterized protein</fullName>
    </submittedName>
</protein>
<name>A0ABY7YJA1_9HYPH</name>